<sequence>MQCAFHEPCLRTLATMSLIATKCSFLEPYPCVCSKASNESLFRTESNVAPALSSISKILTWHG</sequence>
<dbReference type="AlphaFoldDB" id="A0A8J2S8I8"/>
<dbReference type="Proteomes" id="UP000789595">
    <property type="component" value="Unassembled WGS sequence"/>
</dbReference>
<protein>
    <submittedName>
        <fullName evidence="1">Uncharacterized protein</fullName>
    </submittedName>
</protein>
<dbReference type="EMBL" id="CAKKNE010000001">
    <property type="protein sequence ID" value="CAH0366155.1"/>
    <property type="molecule type" value="Genomic_DNA"/>
</dbReference>
<gene>
    <name evidence="1" type="ORF">PECAL_1P26300</name>
</gene>
<proteinExistence type="predicted"/>
<organism evidence="1 2">
    <name type="scientific">Pelagomonas calceolata</name>
    <dbReference type="NCBI Taxonomy" id="35677"/>
    <lineage>
        <taxon>Eukaryota</taxon>
        <taxon>Sar</taxon>
        <taxon>Stramenopiles</taxon>
        <taxon>Ochrophyta</taxon>
        <taxon>Pelagophyceae</taxon>
        <taxon>Pelagomonadales</taxon>
        <taxon>Pelagomonadaceae</taxon>
        <taxon>Pelagomonas</taxon>
    </lineage>
</organism>
<keyword evidence="2" id="KW-1185">Reference proteome</keyword>
<reference evidence="1" key="1">
    <citation type="submission" date="2021-11" db="EMBL/GenBank/DDBJ databases">
        <authorList>
            <consortium name="Genoscope - CEA"/>
            <person name="William W."/>
        </authorList>
    </citation>
    <scope>NUCLEOTIDE SEQUENCE</scope>
</reference>
<comment type="caution">
    <text evidence="1">The sequence shown here is derived from an EMBL/GenBank/DDBJ whole genome shotgun (WGS) entry which is preliminary data.</text>
</comment>
<evidence type="ECO:0000313" key="2">
    <source>
        <dbReference type="Proteomes" id="UP000789595"/>
    </source>
</evidence>
<accession>A0A8J2S8I8</accession>
<evidence type="ECO:0000313" key="1">
    <source>
        <dbReference type="EMBL" id="CAH0366155.1"/>
    </source>
</evidence>
<name>A0A8J2S8I8_9STRA</name>